<keyword evidence="1" id="KW-0808">Transferase</keyword>
<dbReference type="Gene3D" id="3.40.50.150">
    <property type="entry name" value="Vaccinia Virus protein VP39"/>
    <property type="match status" value="1"/>
</dbReference>
<gene>
    <name evidence="4" type="ORF">DID88_010241</name>
</gene>
<dbReference type="OrthoDB" id="10017101at2759"/>
<dbReference type="PANTHER" id="PTHR44068:SF1">
    <property type="entry name" value="HYPOTHETICAL LOC100005854"/>
    <property type="match status" value="1"/>
</dbReference>
<dbReference type="SUPFAM" id="SSF53335">
    <property type="entry name" value="S-adenosyl-L-methionine-dependent methyltransferases"/>
    <property type="match status" value="1"/>
</dbReference>
<sequence>MASKESTYSLGYSPAVVDRHSLRRASTCCSYFLPHLNPTSRILDLGCGPGSITTDVALLIPRGSIIGLDAGPTVVDIANAKAKELGLSNCSFQVGDVMKLPFDDEKFDVVYTHQLLIHLPDPVAAIKEMKRVCKVGGFVACRESDMDDAVFYPSAYGLKRSVQVMEAMIREKGSEPQAGKLLGRWAREAGFEEERVVESYSHLMQPSWKKSLMTGDIGENALRLGIVKSREELEEMIGEWDIWEKTEGCWWKTGCGEVVCWKR</sequence>
<dbReference type="CDD" id="cd02440">
    <property type="entry name" value="AdoMet_MTases"/>
    <property type="match status" value="1"/>
</dbReference>
<accession>A0A395IL88</accession>
<reference evidence="4 5" key="1">
    <citation type="submission" date="2018-06" db="EMBL/GenBank/DDBJ databases">
        <title>Genome Sequence of the Brown Rot Fungal Pathogen Monilinia fructigena.</title>
        <authorList>
            <person name="Landi L."/>
            <person name="De Miccolis Angelini R.M."/>
            <person name="Pollastro S."/>
            <person name="Abate D."/>
            <person name="Faretra F."/>
            <person name="Romanazzi G."/>
        </authorList>
    </citation>
    <scope>NUCLEOTIDE SEQUENCE [LARGE SCALE GENOMIC DNA]</scope>
    <source>
        <strain evidence="4 5">Mfrg269</strain>
    </source>
</reference>
<evidence type="ECO:0000313" key="4">
    <source>
        <dbReference type="EMBL" id="RAL60916.1"/>
    </source>
</evidence>
<keyword evidence="5" id="KW-1185">Reference proteome</keyword>
<dbReference type="PANTHER" id="PTHR44068">
    <property type="entry name" value="ZGC:194242"/>
    <property type="match status" value="1"/>
</dbReference>
<dbReference type="EMBL" id="QKRW01000036">
    <property type="protein sequence ID" value="RAL60916.1"/>
    <property type="molecule type" value="Genomic_DNA"/>
</dbReference>
<proteinExistence type="inferred from homology"/>
<name>A0A395IL88_9HELO</name>
<evidence type="ECO:0000313" key="5">
    <source>
        <dbReference type="Proteomes" id="UP000249056"/>
    </source>
</evidence>
<evidence type="ECO:0000256" key="2">
    <source>
        <dbReference type="ARBA" id="ARBA00038188"/>
    </source>
</evidence>
<dbReference type="InterPro" id="IPR050447">
    <property type="entry name" value="Erg6_SMT_methyltransf"/>
</dbReference>
<dbReference type="InterPro" id="IPR025714">
    <property type="entry name" value="Methyltranfer_dom"/>
</dbReference>
<dbReference type="GO" id="GO:0016126">
    <property type="term" value="P:sterol biosynthetic process"/>
    <property type="evidence" value="ECO:0007669"/>
    <property type="project" value="TreeGrafter"/>
</dbReference>
<feature type="domain" description="Methyltransferase" evidence="3">
    <location>
        <begin position="39"/>
        <end position="149"/>
    </location>
</feature>
<dbReference type="Pfam" id="PF13847">
    <property type="entry name" value="Methyltransf_31"/>
    <property type="match status" value="1"/>
</dbReference>
<dbReference type="InterPro" id="IPR029063">
    <property type="entry name" value="SAM-dependent_MTases_sf"/>
</dbReference>
<evidence type="ECO:0000259" key="3">
    <source>
        <dbReference type="Pfam" id="PF13847"/>
    </source>
</evidence>
<protein>
    <recommendedName>
        <fullName evidence="3">Methyltransferase domain-containing protein</fullName>
    </recommendedName>
</protein>
<dbReference type="Proteomes" id="UP000249056">
    <property type="component" value="Unassembled WGS sequence"/>
</dbReference>
<comment type="caution">
    <text evidence="4">The sequence shown here is derived from an EMBL/GenBank/DDBJ whole genome shotgun (WGS) entry which is preliminary data.</text>
</comment>
<dbReference type="AlphaFoldDB" id="A0A395IL88"/>
<comment type="similarity">
    <text evidence="2">Belongs to the class I-like SAM-binding methyltransferase superfamily. Erg6/SMT family.</text>
</comment>
<dbReference type="GO" id="GO:0003838">
    <property type="term" value="F:sterol 24-C-methyltransferase activity"/>
    <property type="evidence" value="ECO:0007669"/>
    <property type="project" value="TreeGrafter"/>
</dbReference>
<organism evidence="4 5">
    <name type="scientific">Monilinia fructigena</name>
    <dbReference type="NCBI Taxonomy" id="38457"/>
    <lineage>
        <taxon>Eukaryota</taxon>
        <taxon>Fungi</taxon>
        <taxon>Dikarya</taxon>
        <taxon>Ascomycota</taxon>
        <taxon>Pezizomycotina</taxon>
        <taxon>Leotiomycetes</taxon>
        <taxon>Helotiales</taxon>
        <taxon>Sclerotiniaceae</taxon>
        <taxon>Monilinia</taxon>
    </lineage>
</organism>
<evidence type="ECO:0000256" key="1">
    <source>
        <dbReference type="ARBA" id="ARBA00022679"/>
    </source>
</evidence>
<dbReference type="GO" id="GO:0005783">
    <property type="term" value="C:endoplasmic reticulum"/>
    <property type="evidence" value="ECO:0007669"/>
    <property type="project" value="TreeGrafter"/>
</dbReference>